<dbReference type="AlphaFoldDB" id="A0A7J9DH11"/>
<dbReference type="Proteomes" id="UP000593568">
    <property type="component" value="Unassembled WGS sequence"/>
</dbReference>
<dbReference type="InterPro" id="IPR002885">
    <property type="entry name" value="PPR_rpt"/>
</dbReference>
<dbReference type="EMBL" id="JABEZW010000002">
    <property type="protein sequence ID" value="MBA0760006.1"/>
    <property type="molecule type" value="Genomic_DNA"/>
</dbReference>
<accession>A0A7J9DH11</accession>
<evidence type="ECO:0000313" key="1">
    <source>
        <dbReference type="EMBL" id="MBA0760006.1"/>
    </source>
</evidence>
<organism evidence="1 2">
    <name type="scientific">Gossypium trilobum</name>
    <dbReference type="NCBI Taxonomy" id="34281"/>
    <lineage>
        <taxon>Eukaryota</taxon>
        <taxon>Viridiplantae</taxon>
        <taxon>Streptophyta</taxon>
        <taxon>Embryophyta</taxon>
        <taxon>Tracheophyta</taxon>
        <taxon>Spermatophyta</taxon>
        <taxon>Magnoliopsida</taxon>
        <taxon>eudicotyledons</taxon>
        <taxon>Gunneridae</taxon>
        <taxon>Pentapetalae</taxon>
        <taxon>rosids</taxon>
        <taxon>malvids</taxon>
        <taxon>Malvales</taxon>
        <taxon>Malvaceae</taxon>
        <taxon>Malvoideae</taxon>
        <taxon>Gossypium</taxon>
    </lineage>
</organism>
<comment type="caution">
    <text evidence="1">The sequence shown here is derived from an EMBL/GenBank/DDBJ whole genome shotgun (WGS) entry which is preliminary data.</text>
</comment>
<protein>
    <submittedName>
        <fullName evidence="1">Uncharacterized protein</fullName>
    </submittedName>
</protein>
<dbReference type="Pfam" id="PF12854">
    <property type="entry name" value="PPR_1"/>
    <property type="match status" value="1"/>
</dbReference>
<proteinExistence type="predicted"/>
<gene>
    <name evidence="1" type="ORF">Gotri_022803</name>
</gene>
<reference evidence="1 2" key="1">
    <citation type="journal article" date="2019" name="Genome Biol. Evol.">
        <title>Insights into the evolution of the New World diploid cottons (Gossypium, subgenus Houzingenia) based on genome sequencing.</title>
        <authorList>
            <person name="Grover C.E."/>
            <person name="Arick M.A. 2nd"/>
            <person name="Thrash A."/>
            <person name="Conover J.L."/>
            <person name="Sanders W.S."/>
            <person name="Peterson D.G."/>
            <person name="Frelichowski J.E."/>
            <person name="Scheffler J.A."/>
            <person name="Scheffler B.E."/>
            <person name="Wendel J.F."/>
        </authorList>
    </citation>
    <scope>NUCLEOTIDE SEQUENCE [LARGE SCALE GENOMIC DNA]</scope>
    <source>
        <strain evidence="1">8</strain>
        <tissue evidence="1">Leaf</tissue>
    </source>
</reference>
<keyword evidence="2" id="KW-1185">Reference proteome</keyword>
<sequence length="62" mass="7329">MKVKGCNVDIVHYNTVILGFCRKGIAMDAIQKLKDRSCWENNGGRLQRKRQRIKPCQIRQRR</sequence>
<evidence type="ECO:0000313" key="2">
    <source>
        <dbReference type="Proteomes" id="UP000593568"/>
    </source>
</evidence>
<name>A0A7J9DH11_9ROSI</name>
<feature type="non-terminal residue" evidence="1">
    <location>
        <position position="62"/>
    </location>
</feature>